<gene>
    <name evidence="1" type="ORF">SAMN05660649_05177</name>
</gene>
<keyword evidence="2" id="KW-1185">Reference proteome</keyword>
<dbReference type="RefSeq" id="WP_092476329.1">
    <property type="nucleotide sequence ID" value="NZ_FOOX01000048.1"/>
</dbReference>
<evidence type="ECO:0000313" key="2">
    <source>
        <dbReference type="Proteomes" id="UP000199337"/>
    </source>
</evidence>
<proteinExistence type="predicted"/>
<evidence type="ECO:0000313" key="1">
    <source>
        <dbReference type="EMBL" id="SFH43112.1"/>
    </source>
</evidence>
<name>A0A1I2ZYZ4_9FIRM</name>
<organism evidence="1 2">
    <name type="scientific">Desulfotruncus arcticus DSM 17038</name>
    <dbReference type="NCBI Taxonomy" id="1121424"/>
    <lineage>
        <taxon>Bacteria</taxon>
        <taxon>Bacillati</taxon>
        <taxon>Bacillota</taxon>
        <taxon>Clostridia</taxon>
        <taxon>Eubacteriales</taxon>
        <taxon>Desulfallaceae</taxon>
        <taxon>Desulfotruncus</taxon>
    </lineage>
</organism>
<dbReference type="Proteomes" id="UP000199337">
    <property type="component" value="Unassembled WGS sequence"/>
</dbReference>
<dbReference type="OrthoDB" id="1809887at2"/>
<protein>
    <recommendedName>
        <fullName evidence="3">HEXXH motif-containing protein</fullName>
    </recommendedName>
</protein>
<dbReference type="EMBL" id="FOOX01000048">
    <property type="protein sequence ID" value="SFH43112.1"/>
    <property type="molecule type" value="Genomic_DNA"/>
</dbReference>
<reference evidence="2" key="1">
    <citation type="submission" date="2016-10" db="EMBL/GenBank/DDBJ databases">
        <authorList>
            <person name="Varghese N."/>
            <person name="Submissions S."/>
        </authorList>
    </citation>
    <scope>NUCLEOTIDE SEQUENCE [LARGE SCALE GENOMIC DNA]</scope>
    <source>
        <strain evidence="2">DSM 17038</strain>
    </source>
</reference>
<dbReference type="AlphaFoldDB" id="A0A1I2ZYZ4"/>
<sequence>MKEVIAEAQNISRVAVFNDPSRIFSGKHYVIIPPEKGPRDFACLLLSTIKPKIRNFKEMIADIIDFYKQFAPVVSKPLPIEDIENILDDNKKILDIITRNNTLFVVSINEAEKYNSSYIPGLNCIVSSVPNYDANDKKDIGEPEYIFMHELGHALQVSLTMDRDTIPKSFKLVFEVAYNTKAKDVKRELWPDLFADSFSAALSYQTPLHNKNPFCKIFFEFSLIALKLYFEFLIEDVLKEKSRKEPIDMKWTKEKYEKFKRLYRIRPNRKVIKAKDWFQSWLKLP</sequence>
<evidence type="ECO:0008006" key="3">
    <source>
        <dbReference type="Google" id="ProtNLM"/>
    </source>
</evidence>
<accession>A0A1I2ZYZ4</accession>